<evidence type="ECO:0000256" key="1">
    <source>
        <dbReference type="SAM" id="MobiDB-lite"/>
    </source>
</evidence>
<name>A0AAD9LU99_9PEZI</name>
<feature type="region of interest" description="Disordered" evidence="1">
    <location>
        <begin position="52"/>
        <end position="74"/>
    </location>
</feature>
<gene>
    <name evidence="2" type="ORF">LX32DRAFT_202014</name>
</gene>
<protein>
    <submittedName>
        <fullName evidence="2">Uncharacterized protein</fullName>
    </submittedName>
</protein>
<evidence type="ECO:0000313" key="3">
    <source>
        <dbReference type="Proteomes" id="UP001232148"/>
    </source>
</evidence>
<dbReference type="AlphaFoldDB" id="A0AAD9LU99"/>
<accession>A0AAD9LU99</accession>
<organism evidence="2 3">
    <name type="scientific">Colletotrichum zoysiae</name>
    <dbReference type="NCBI Taxonomy" id="1216348"/>
    <lineage>
        <taxon>Eukaryota</taxon>
        <taxon>Fungi</taxon>
        <taxon>Dikarya</taxon>
        <taxon>Ascomycota</taxon>
        <taxon>Pezizomycotina</taxon>
        <taxon>Sordariomycetes</taxon>
        <taxon>Hypocreomycetidae</taxon>
        <taxon>Glomerellales</taxon>
        <taxon>Glomerellaceae</taxon>
        <taxon>Colletotrichum</taxon>
        <taxon>Colletotrichum graminicola species complex</taxon>
    </lineage>
</organism>
<evidence type="ECO:0000313" key="2">
    <source>
        <dbReference type="EMBL" id="KAK2022301.1"/>
    </source>
</evidence>
<dbReference type="EMBL" id="MU843049">
    <property type="protein sequence ID" value="KAK2022301.1"/>
    <property type="molecule type" value="Genomic_DNA"/>
</dbReference>
<feature type="compositionally biased region" description="Basic residues" evidence="1">
    <location>
        <begin position="65"/>
        <end position="74"/>
    </location>
</feature>
<reference evidence="2" key="1">
    <citation type="submission" date="2021-06" db="EMBL/GenBank/DDBJ databases">
        <title>Comparative genomics, transcriptomics and evolutionary studies reveal genomic signatures of adaptation to plant cell wall in hemibiotrophic fungi.</title>
        <authorList>
            <consortium name="DOE Joint Genome Institute"/>
            <person name="Baroncelli R."/>
            <person name="Diaz J.F."/>
            <person name="Benocci T."/>
            <person name="Peng M."/>
            <person name="Battaglia E."/>
            <person name="Haridas S."/>
            <person name="Andreopoulos W."/>
            <person name="Labutti K."/>
            <person name="Pangilinan J."/>
            <person name="Floch G.L."/>
            <person name="Makela M.R."/>
            <person name="Henrissat B."/>
            <person name="Grigoriev I.V."/>
            <person name="Crouch J.A."/>
            <person name="De Vries R.P."/>
            <person name="Sukno S.A."/>
            <person name="Thon M.R."/>
        </authorList>
    </citation>
    <scope>NUCLEOTIDE SEQUENCE</scope>
    <source>
        <strain evidence="2">MAFF235873</strain>
    </source>
</reference>
<keyword evidence="3" id="KW-1185">Reference proteome</keyword>
<dbReference type="Proteomes" id="UP001232148">
    <property type="component" value="Unassembled WGS sequence"/>
</dbReference>
<comment type="caution">
    <text evidence="2">The sequence shown here is derived from an EMBL/GenBank/DDBJ whole genome shotgun (WGS) entry which is preliminary data.</text>
</comment>
<proteinExistence type="predicted"/>
<sequence>MNHRVVRTCSLPRPSSALRLRAAPSHRTSSRRPEFPLVNQITDPALRLSVKKETERWPQGEAQRPSHHINKPHHTFFPVSVQSSFFFPIQSSPIPT</sequence>